<evidence type="ECO:0000256" key="4">
    <source>
        <dbReference type="ARBA" id="ARBA00022729"/>
    </source>
</evidence>
<evidence type="ECO:0000256" key="1">
    <source>
        <dbReference type="ARBA" id="ARBA00004191"/>
    </source>
</evidence>
<keyword evidence="7" id="KW-0812">Transmembrane</keyword>
<dbReference type="InterPro" id="IPR008966">
    <property type="entry name" value="Adhesion_dom_sf"/>
</dbReference>
<reference evidence="10" key="1">
    <citation type="submission" date="2020-12" db="EMBL/GenBank/DDBJ databases">
        <title>Leucobacter sp. CAS2, isolated from Chromium sludge.</title>
        <authorList>
            <person name="Xu Z."/>
        </authorList>
    </citation>
    <scope>NUCLEOTIDE SEQUENCE</scope>
    <source>
        <strain evidence="10">CSA2</strain>
    </source>
</reference>
<evidence type="ECO:0000313" key="10">
    <source>
        <dbReference type="EMBL" id="MBK0421583.1"/>
    </source>
</evidence>
<evidence type="ECO:0000313" key="11">
    <source>
        <dbReference type="Proteomes" id="UP000618733"/>
    </source>
</evidence>
<evidence type="ECO:0000259" key="8">
    <source>
        <dbReference type="Pfam" id="PF05737"/>
    </source>
</evidence>
<feature type="domain" description="DUF5979" evidence="9">
    <location>
        <begin position="447"/>
        <end position="548"/>
    </location>
</feature>
<evidence type="ECO:0000256" key="7">
    <source>
        <dbReference type="SAM" id="Phobius"/>
    </source>
</evidence>
<keyword evidence="5" id="KW-0572">Peptidoglycan-anchor</keyword>
<dbReference type="GO" id="GO:0005518">
    <property type="term" value="F:collagen binding"/>
    <property type="evidence" value="ECO:0007669"/>
    <property type="project" value="InterPro"/>
</dbReference>
<gene>
    <name evidence="10" type="ORF">JD292_05805</name>
</gene>
<evidence type="ECO:0000256" key="2">
    <source>
        <dbReference type="ARBA" id="ARBA00022512"/>
    </source>
</evidence>
<organism evidence="10 11">
    <name type="scientific">Leucobacter edaphi</name>
    <dbReference type="NCBI Taxonomy" id="2796472"/>
    <lineage>
        <taxon>Bacteria</taxon>
        <taxon>Bacillati</taxon>
        <taxon>Actinomycetota</taxon>
        <taxon>Actinomycetes</taxon>
        <taxon>Micrococcales</taxon>
        <taxon>Microbacteriaceae</taxon>
        <taxon>Leucobacter</taxon>
    </lineage>
</organism>
<dbReference type="Pfam" id="PF05737">
    <property type="entry name" value="Collagen_bind"/>
    <property type="match status" value="1"/>
</dbReference>
<keyword evidence="2" id="KW-0134">Cell wall</keyword>
<keyword evidence="7" id="KW-1133">Transmembrane helix</keyword>
<keyword evidence="3" id="KW-0964">Secreted</keyword>
<keyword evidence="11" id="KW-1185">Reference proteome</keyword>
<name>A0A934QBW2_9MICO</name>
<dbReference type="InterPro" id="IPR046022">
    <property type="entry name" value="DUF5979"/>
</dbReference>
<dbReference type="InterPro" id="IPR011252">
    <property type="entry name" value="Fibrogen-bd_dom1"/>
</dbReference>
<evidence type="ECO:0008006" key="12">
    <source>
        <dbReference type="Google" id="ProtNLM"/>
    </source>
</evidence>
<sequence>MIHRAQKGGAKPASGRFWNVGRSLAAAGTALLLLVTGGVGAAVAAPPYTTNATVSNINFVKDTVGSGSSAEMTAEWTLPDNPTPPAGMTIALPPELAGRGDTFVITASDTGETIANCVARATQLECDFDAGYISENPRNLHGNVNFWVVVKKDVTQTEEESFTVNGQVVTVTVTPPGGTCTTNCDFLWDNRKDGAFDYANNTISWYVHIGAPEAGMAGGQKIEVTDTPGPNQSLTVTDTNPLLMETNEKGPRGDGAIRPQNWQIVPRADYSVDANGTVVFTTKQGYFYQVKYVTDVTDNGATGDYTNRADFTINGQSGGGADGHVRYAGGGGTGIGDNVGVFSITKKVEGDAANLPSDLKFTGTYTVTTPAGDVLDGDFEVAADGTWESDEFPRDSTVHLNEVTPTSPSNINWATPVFSKNDFKLEGGKLTEIQLTNTASVKLGKFSAAKSFDGTKAAQDLVPENATFDLDYSYPAGVGFPAGSGTLKIGADGQRVSSPDLPMGAEVTVTEKAPAAVEGLVWGTPEISPSTFTIGDGTEVAIQVKNPVTEKPTKPTTPTTPEKPAKPELPVTGAGDGAMLGLAGVAGLMLAAGAALMARKRLASRG</sequence>
<evidence type="ECO:0000256" key="3">
    <source>
        <dbReference type="ARBA" id="ARBA00022525"/>
    </source>
</evidence>
<dbReference type="Proteomes" id="UP000618733">
    <property type="component" value="Unassembled WGS sequence"/>
</dbReference>
<dbReference type="RefSeq" id="WP_200131797.1">
    <property type="nucleotide sequence ID" value="NZ_JAEHOI010000005.1"/>
</dbReference>
<dbReference type="EMBL" id="JAEHOI010000005">
    <property type="protein sequence ID" value="MBK0421583.1"/>
    <property type="molecule type" value="Genomic_DNA"/>
</dbReference>
<keyword evidence="4" id="KW-0732">Signal</keyword>
<accession>A0A934QBW2</accession>
<feature type="domain" description="DUF5979" evidence="9">
    <location>
        <begin position="342"/>
        <end position="438"/>
    </location>
</feature>
<evidence type="ECO:0000256" key="6">
    <source>
        <dbReference type="SAM" id="MobiDB-lite"/>
    </source>
</evidence>
<dbReference type="AlphaFoldDB" id="A0A934QBW2"/>
<protein>
    <recommendedName>
        <fullName evidence="12">Gram-positive cocci surface proteins LPxTG domain-containing protein</fullName>
    </recommendedName>
</protein>
<dbReference type="SUPFAM" id="SSF49401">
    <property type="entry name" value="Bacterial adhesins"/>
    <property type="match status" value="2"/>
</dbReference>
<feature type="domain" description="Collagen binding" evidence="8">
    <location>
        <begin position="191"/>
        <end position="312"/>
    </location>
</feature>
<feature type="transmembrane region" description="Helical" evidence="7">
    <location>
        <begin position="577"/>
        <end position="598"/>
    </location>
</feature>
<evidence type="ECO:0000259" key="9">
    <source>
        <dbReference type="Pfam" id="PF19407"/>
    </source>
</evidence>
<feature type="region of interest" description="Disordered" evidence="6">
    <location>
        <begin position="546"/>
        <end position="572"/>
    </location>
</feature>
<dbReference type="InterPro" id="IPR008456">
    <property type="entry name" value="Collagen-bd_dom"/>
</dbReference>
<comment type="subcellular location">
    <subcellularLocation>
        <location evidence="1">Secreted</location>
        <location evidence="1">Cell wall</location>
    </subcellularLocation>
</comment>
<evidence type="ECO:0000256" key="5">
    <source>
        <dbReference type="ARBA" id="ARBA00023088"/>
    </source>
</evidence>
<keyword evidence="7" id="KW-0472">Membrane</keyword>
<comment type="caution">
    <text evidence="10">The sequence shown here is derived from an EMBL/GenBank/DDBJ whole genome shotgun (WGS) entry which is preliminary data.</text>
</comment>
<dbReference type="Gene3D" id="2.60.40.740">
    <property type="match status" value="1"/>
</dbReference>
<dbReference type="Pfam" id="PF19407">
    <property type="entry name" value="DUF5979"/>
    <property type="match status" value="2"/>
</dbReference>
<dbReference type="GO" id="GO:0007155">
    <property type="term" value="P:cell adhesion"/>
    <property type="evidence" value="ECO:0007669"/>
    <property type="project" value="InterPro"/>
</dbReference>
<proteinExistence type="predicted"/>
<dbReference type="Gene3D" id="2.60.40.1280">
    <property type="match status" value="1"/>
</dbReference>